<dbReference type="PANTHER" id="PTHR36168">
    <property type="entry name" value="CHROMOSOME 1, WHOLE GENOME SHOTGUN SEQUENCE"/>
    <property type="match status" value="1"/>
</dbReference>
<feature type="compositionally biased region" description="Polar residues" evidence="1">
    <location>
        <begin position="106"/>
        <end position="127"/>
    </location>
</feature>
<keyword evidence="2" id="KW-1133">Transmembrane helix</keyword>
<dbReference type="InterPro" id="IPR056808">
    <property type="entry name" value="HTH_AAA"/>
</dbReference>
<reference evidence="4" key="2">
    <citation type="submission" date="2021-01" db="EMBL/GenBank/DDBJ databases">
        <authorList>
            <person name="Schikora-Tamarit M.A."/>
        </authorList>
    </citation>
    <scope>NUCLEOTIDE SEQUENCE</scope>
    <source>
        <strain evidence="4">CBS2887</strain>
    </source>
</reference>
<dbReference type="Proteomes" id="UP000774326">
    <property type="component" value="Unassembled WGS sequence"/>
</dbReference>
<dbReference type="InterPro" id="IPR027417">
    <property type="entry name" value="P-loop_NTPase"/>
</dbReference>
<dbReference type="AlphaFoldDB" id="A0A9P8TLT4"/>
<keyword evidence="5" id="KW-1185">Reference proteome</keyword>
<name>A0A9P8TLT4_WICPI</name>
<comment type="caution">
    <text evidence="4">The sequence shown here is derived from an EMBL/GenBank/DDBJ whole genome shotgun (WGS) entry which is preliminary data.</text>
</comment>
<dbReference type="EMBL" id="JAEUBG010002607">
    <property type="protein sequence ID" value="KAH3684333.1"/>
    <property type="molecule type" value="Genomic_DNA"/>
</dbReference>
<dbReference type="OrthoDB" id="511599at2759"/>
<sequence length="664" mass="75649">MRHSRQIHINYLGFASGNQVASRSLHPNLLRQFHTTRTVRINPLLPIDGILEELQVEDSSKKIEKLEKKIRSVNSNKEKPKILIPANADDFKTIDSRKDGVHKVNDSSGNNNSKSPQSNDNGNISNNESKHKEHVYSEEPDPTKNSIFTKIKNLIIKCIETSTITFITLLVLGLAGLSYHRLYSYHVIDKMSQSFDVKPANSTARDEILSLQDQQTPSWIIRPQQRILDDIVSGRLKGRYFLLSGEKGSGKNSMVLHSIGKVQGLNCAYIDSHSDIEIFRIRLGKALNYEFNEDYFGALFSMRGPREGSSALLDIERAFDKLEEVALRRTQRNGGNPLVLVMNNVHLIKDDEGNNGEGSKLVELLQQKAEALSGAGLVTMVFIADDYWFYERLKKLSTRLEVLNFRDFTREESLKALEISRLRYFNEKIDANVANQVYDLVGGRPQHLSEVVKHSDLITECHKLIDREKTWFLNQCGLLGASMDDDVNESGKFSTSAMLLMKEFVEMYNEQTEYQSADHKLPELPLWRARQIMTRNDFIQTYDNLNIFTIDSSNSYVRADSVPMMRGFLEIASMPGFEQLLEETLERVGDIESLGRTRELVAKDLVSGARWYDVRRTGSSDGSSFRVALNKINDGSEEDQDQDHIDIQPLTKSGGRLYWDKRLR</sequence>
<evidence type="ECO:0000256" key="1">
    <source>
        <dbReference type="SAM" id="MobiDB-lite"/>
    </source>
</evidence>
<feature type="compositionally biased region" description="Basic and acidic residues" evidence="1">
    <location>
        <begin position="128"/>
        <end position="137"/>
    </location>
</feature>
<proteinExistence type="predicted"/>
<keyword evidence="2" id="KW-0472">Membrane</keyword>
<organism evidence="4 5">
    <name type="scientific">Wickerhamomyces pijperi</name>
    <name type="common">Yeast</name>
    <name type="synonym">Pichia pijperi</name>
    <dbReference type="NCBI Taxonomy" id="599730"/>
    <lineage>
        <taxon>Eukaryota</taxon>
        <taxon>Fungi</taxon>
        <taxon>Dikarya</taxon>
        <taxon>Ascomycota</taxon>
        <taxon>Saccharomycotina</taxon>
        <taxon>Saccharomycetes</taxon>
        <taxon>Phaffomycetales</taxon>
        <taxon>Wickerhamomycetaceae</taxon>
        <taxon>Wickerhamomyces</taxon>
    </lineage>
</organism>
<feature type="transmembrane region" description="Helical" evidence="2">
    <location>
        <begin position="154"/>
        <end position="179"/>
    </location>
</feature>
<evidence type="ECO:0000259" key="3">
    <source>
        <dbReference type="Pfam" id="PF24913"/>
    </source>
</evidence>
<dbReference type="Pfam" id="PF24913">
    <property type="entry name" value="WHD_AAA_fung"/>
    <property type="match status" value="1"/>
</dbReference>
<evidence type="ECO:0000313" key="5">
    <source>
        <dbReference type="Proteomes" id="UP000774326"/>
    </source>
</evidence>
<gene>
    <name evidence="4" type="ORF">WICPIJ_004713</name>
</gene>
<accession>A0A9P8TLT4</accession>
<dbReference type="SUPFAM" id="SSF52540">
    <property type="entry name" value="P-loop containing nucleoside triphosphate hydrolases"/>
    <property type="match status" value="1"/>
</dbReference>
<reference evidence="4" key="1">
    <citation type="journal article" date="2021" name="Open Biol.">
        <title>Shared evolutionary footprints suggest mitochondrial oxidative damage underlies multiple complex I losses in fungi.</title>
        <authorList>
            <person name="Schikora-Tamarit M.A."/>
            <person name="Marcet-Houben M."/>
            <person name="Nosek J."/>
            <person name="Gabaldon T."/>
        </authorList>
    </citation>
    <scope>NUCLEOTIDE SEQUENCE</scope>
    <source>
        <strain evidence="4">CBS2887</strain>
    </source>
</reference>
<evidence type="ECO:0000313" key="4">
    <source>
        <dbReference type="EMBL" id="KAH3684333.1"/>
    </source>
</evidence>
<feature type="domain" description="AAA protein C-terminal winged helix" evidence="3">
    <location>
        <begin position="474"/>
        <end position="592"/>
    </location>
</feature>
<evidence type="ECO:0000256" key="2">
    <source>
        <dbReference type="SAM" id="Phobius"/>
    </source>
</evidence>
<protein>
    <recommendedName>
        <fullName evidence="3">AAA protein C-terminal winged helix domain-containing protein</fullName>
    </recommendedName>
</protein>
<keyword evidence="2" id="KW-0812">Transmembrane</keyword>
<dbReference type="PANTHER" id="PTHR36168:SF1">
    <property type="entry name" value="ORC1-LIKE AAA ATPASE DOMAIN-CONTAINING PROTEIN"/>
    <property type="match status" value="1"/>
</dbReference>
<feature type="region of interest" description="Disordered" evidence="1">
    <location>
        <begin position="99"/>
        <end position="142"/>
    </location>
</feature>